<organism evidence="4 5">
    <name type="scientific">Ancrocorticia populi</name>
    <dbReference type="NCBI Taxonomy" id="2175228"/>
    <lineage>
        <taxon>Bacteria</taxon>
        <taxon>Bacillati</taxon>
        <taxon>Actinomycetota</taxon>
        <taxon>Actinomycetes</taxon>
        <taxon>Actinomycetales</taxon>
        <taxon>Actinomycetaceae</taxon>
        <taxon>Ancrocorticia</taxon>
    </lineage>
</organism>
<dbReference type="AlphaFoldDB" id="A0A2V1KBS2"/>
<evidence type="ECO:0000256" key="3">
    <source>
        <dbReference type="ARBA" id="ARBA00023098"/>
    </source>
</evidence>
<evidence type="ECO:0000313" key="5">
    <source>
        <dbReference type="Proteomes" id="UP000245283"/>
    </source>
</evidence>
<dbReference type="Gene3D" id="3.40.50.1820">
    <property type="entry name" value="alpha/beta hydrolase"/>
    <property type="match status" value="1"/>
</dbReference>
<accession>A0A2V1KBS2</accession>
<dbReference type="SUPFAM" id="SSF53474">
    <property type="entry name" value="alpha/beta-Hydrolases"/>
    <property type="match status" value="1"/>
</dbReference>
<dbReference type="PANTHER" id="PTHR10272:SF0">
    <property type="entry name" value="PLATELET-ACTIVATING FACTOR ACETYLHYDROLASE"/>
    <property type="match status" value="1"/>
</dbReference>
<dbReference type="EMBL" id="QETB01000001">
    <property type="protein sequence ID" value="PWF27730.1"/>
    <property type="molecule type" value="Genomic_DNA"/>
</dbReference>
<evidence type="ECO:0000256" key="1">
    <source>
        <dbReference type="ARBA" id="ARBA00022801"/>
    </source>
</evidence>
<dbReference type="PANTHER" id="PTHR10272">
    <property type="entry name" value="PLATELET-ACTIVATING FACTOR ACETYLHYDROLASE"/>
    <property type="match status" value="1"/>
</dbReference>
<evidence type="ECO:0000313" key="4">
    <source>
        <dbReference type="EMBL" id="PWF27730.1"/>
    </source>
</evidence>
<name>A0A2V1KBS2_9ACTO</name>
<dbReference type="InterPro" id="IPR029058">
    <property type="entry name" value="AB_hydrolase_fold"/>
</dbReference>
<keyword evidence="5" id="KW-1185">Reference proteome</keyword>
<protein>
    <recommendedName>
        <fullName evidence="6">Alpha/beta hydrolase</fullName>
    </recommendedName>
</protein>
<dbReference type="Proteomes" id="UP000245283">
    <property type="component" value="Unassembled WGS sequence"/>
</dbReference>
<evidence type="ECO:0008006" key="6">
    <source>
        <dbReference type="Google" id="ProtNLM"/>
    </source>
</evidence>
<sequence length="160" mass="17562">MGAMGMSLGGYTSVQWCATDPRVRACLIMDAPMSADVLARELSVPTLWLTRPASDMAAEGWSPTEVRHFDGTQRAAYESATAPGWYVMVDGLFHADLTDAPYGATDLSRIGMTSKNAGSEVHEILRRLSVDFFKRTLRGERCPSSLDEPPWPKVHVESRG</sequence>
<keyword evidence="1" id="KW-0378">Hydrolase</keyword>
<dbReference type="GO" id="GO:0003847">
    <property type="term" value="F:1-alkyl-2-acetylglycerophosphocholine esterase activity"/>
    <property type="evidence" value="ECO:0007669"/>
    <property type="project" value="TreeGrafter"/>
</dbReference>
<keyword evidence="3" id="KW-0443">Lipid metabolism</keyword>
<keyword evidence="2" id="KW-0442">Lipid degradation</keyword>
<proteinExistence type="predicted"/>
<evidence type="ECO:0000256" key="2">
    <source>
        <dbReference type="ARBA" id="ARBA00022963"/>
    </source>
</evidence>
<dbReference type="GO" id="GO:0016042">
    <property type="term" value="P:lipid catabolic process"/>
    <property type="evidence" value="ECO:0007669"/>
    <property type="project" value="UniProtKB-KW"/>
</dbReference>
<reference evidence="5" key="1">
    <citation type="submission" date="2018-05" db="EMBL/GenBank/DDBJ databases">
        <authorList>
            <person name="Li Y."/>
        </authorList>
    </citation>
    <scope>NUCLEOTIDE SEQUENCE [LARGE SCALE GENOMIC DNA]</scope>
    <source>
        <strain evidence="5">sk1b4</strain>
    </source>
</reference>
<gene>
    <name evidence="4" type="ORF">DD236_05015</name>
</gene>
<comment type="caution">
    <text evidence="4">The sequence shown here is derived from an EMBL/GenBank/DDBJ whole genome shotgun (WGS) entry which is preliminary data.</text>
</comment>